<keyword evidence="8" id="KW-0418">Kinase</keyword>
<dbReference type="NCBIfam" id="TIGR00229">
    <property type="entry name" value="sensory_box"/>
    <property type="match status" value="4"/>
</dbReference>
<dbReference type="InterPro" id="IPR000014">
    <property type="entry name" value="PAS"/>
</dbReference>
<dbReference type="GO" id="GO:0006355">
    <property type="term" value="P:regulation of DNA-templated transcription"/>
    <property type="evidence" value="ECO:0007669"/>
    <property type="project" value="InterPro"/>
</dbReference>
<dbReference type="InterPro" id="IPR003594">
    <property type="entry name" value="HATPase_dom"/>
</dbReference>
<evidence type="ECO:0000259" key="15">
    <source>
        <dbReference type="PROSITE" id="PS50113"/>
    </source>
</evidence>
<dbReference type="SUPFAM" id="SSF55781">
    <property type="entry name" value="GAF domain-like"/>
    <property type="match status" value="1"/>
</dbReference>
<proteinExistence type="predicted"/>
<evidence type="ECO:0000256" key="1">
    <source>
        <dbReference type="ARBA" id="ARBA00000085"/>
    </source>
</evidence>
<keyword evidence="4" id="KW-1003">Cell membrane</keyword>
<dbReference type="Pfam" id="PF13426">
    <property type="entry name" value="PAS_9"/>
    <property type="match status" value="1"/>
</dbReference>
<evidence type="ECO:0000256" key="10">
    <source>
        <dbReference type="ARBA" id="ARBA00023012"/>
    </source>
</evidence>
<dbReference type="GO" id="GO:0005886">
    <property type="term" value="C:plasma membrane"/>
    <property type="evidence" value="ECO:0007669"/>
    <property type="project" value="UniProtKB-SubCell"/>
</dbReference>
<dbReference type="AlphaFoldDB" id="A0A7Z7FER1"/>
<dbReference type="GO" id="GO:0000155">
    <property type="term" value="F:phosphorelay sensor kinase activity"/>
    <property type="evidence" value="ECO:0007669"/>
    <property type="project" value="InterPro"/>
</dbReference>
<dbReference type="FunFam" id="3.30.565.10:FF:000023">
    <property type="entry name" value="PAS domain-containing sensor histidine kinase"/>
    <property type="match status" value="1"/>
</dbReference>
<dbReference type="Gene3D" id="3.30.565.10">
    <property type="entry name" value="Histidine kinase-like ATPase, C-terminal domain"/>
    <property type="match status" value="1"/>
</dbReference>
<evidence type="ECO:0000259" key="13">
    <source>
        <dbReference type="PROSITE" id="PS50109"/>
    </source>
</evidence>
<dbReference type="Pfam" id="PF01590">
    <property type="entry name" value="GAF"/>
    <property type="match status" value="1"/>
</dbReference>
<dbReference type="Pfam" id="PF00512">
    <property type="entry name" value="HisKA"/>
    <property type="match status" value="1"/>
</dbReference>
<evidence type="ECO:0000256" key="5">
    <source>
        <dbReference type="ARBA" id="ARBA00022553"/>
    </source>
</evidence>
<reference evidence="16 17" key="1">
    <citation type="submission" date="2016-10" db="EMBL/GenBank/DDBJ databases">
        <authorList>
            <person name="Varghese N."/>
            <person name="Submissions S."/>
        </authorList>
    </citation>
    <scope>NUCLEOTIDE SEQUENCE [LARGE SCALE GENOMIC DNA]</scope>
    <source>
        <strain evidence="16 17">PL 12/M</strain>
    </source>
</reference>
<dbReference type="SMART" id="SM00091">
    <property type="entry name" value="PAS"/>
    <property type="match status" value="4"/>
</dbReference>
<gene>
    <name evidence="16" type="ORF">SAMN04488589_1803</name>
</gene>
<feature type="domain" description="PAS" evidence="14">
    <location>
        <begin position="515"/>
        <end position="585"/>
    </location>
</feature>
<dbReference type="InterPro" id="IPR001610">
    <property type="entry name" value="PAC"/>
</dbReference>
<comment type="subcellular location">
    <subcellularLocation>
        <location evidence="2">Cell membrane</location>
    </subcellularLocation>
</comment>
<evidence type="ECO:0000313" key="17">
    <source>
        <dbReference type="Proteomes" id="UP000199259"/>
    </source>
</evidence>
<dbReference type="PROSITE" id="PS50113">
    <property type="entry name" value="PAC"/>
    <property type="match status" value="1"/>
</dbReference>
<dbReference type="SMART" id="SM00388">
    <property type="entry name" value="HisKA"/>
    <property type="match status" value="1"/>
</dbReference>
<evidence type="ECO:0000313" key="16">
    <source>
        <dbReference type="EMBL" id="SDF95315.1"/>
    </source>
</evidence>
<dbReference type="CDD" id="cd00130">
    <property type="entry name" value="PAS"/>
    <property type="match status" value="4"/>
</dbReference>
<dbReference type="PRINTS" id="PR00344">
    <property type="entry name" value="BCTRLSENSOR"/>
</dbReference>
<protein>
    <recommendedName>
        <fullName evidence="3">histidine kinase</fullName>
        <ecNumber evidence="3">2.7.13.3</ecNumber>
    </recommendedName>
</protein>
<evidence type="ECO:0000256" key="3">
    <source>
        <dbReference type="ARBA" id="ARBA00012438"/>
    </source>
</evidence>
<evidence type="ECO:0000259" key="14">
    <source>
        <dbReference type="PROSITE" id="PS50112"/>
    </source>
</evidence>
<feature type="domain" description="Histidine kinase" evidence="13">
    <location>
        <begin position="772"/>
        <end position="991"/>
    </location>
</feature>
<feature type="domain" description="PAS" evidence="14">
    <location>
        <begin position="635"/>
        <end position="705"/>
    </location>
</feature>
<feature type="domain" description="PAS" evidence="14">
    <location>
        <begin position="269"/>
        <end position="339"/>
    </location>
</feature>
<feature type="transmembrane region" description="Helical" evidence="12">
    <location>
        <begin position="12"/>
        <end position="31"/>
    </location>
</feature>
<dbReference type="PROSITE" id="PS50109">
    <property type="entry name" value="HIS_KIN"/>
    <property type="match status" value="1"/>
</dbReference>
<dbReference type="SUPFAM" id="SSF47384">
    <property type="entry name" value="Homodimeric domain of signal transducing histidine kinase"/>
    <property type="match status" value="1"/>
</dbReference>
<dbReference type="InterPro" id="IPR036890">
    <property type="entry name" value="HATPase_C_sf"/>
</dbReference>
<evidence type="ECO:0000256" key="11">
    <source>
        <dbReference type="ARBA" id="ARBA00023136"/>
    </source>
</evidence>
<dbReference type="CDD" id="cd00082">
    <property type="entry name" value="HisKA"/>
    <property type="match status" value="1"/>
</dbReference>
<dbReference type="SMART" id="SM00086">
    <property type="entry name" value="PAC"/>
    <property type="match status" value="4"/>
</dbReference>
<evidence type="ECO:0000256" key="2">
    <source>
        <dbReference type="ARBA" id="ARBA00004236"/>
    </source>
</evidence>
<keyword evidence="11 12" id="KW-0472">Membrane</keyword>
<comment type="caution">
    <text evidence="16">The sequence shown here is derived from an EMBL/GenBank/DDBJ whole genome shotgun (WGS) entry which is preliminary data.</text>
</comment>
<organism evidence="16 17">
    <name type="scientific">Methanolobus vulcani</name>
    <dbReference type="NCBI Taxonomy" id="38026"/>
    <lineage>
        <taxon>Archaea</taxon>
        <taxon>Methanobacteriati</taxon>
        <taxon>Methanobacteriota</taxon>
        <taxon>Stenosarchaea group</taxon>
        <taxon>Methanomicrobia</taxon>
        <taxon>Methanosarcinales</taxon>
        <taxon>Methanosarcinaceae</taxon>
        <taxon>Methanolobus</taxon>
    </lineage>
</organism>
<dbReference type="InterPro" id="IPR000700">
    <property type="entry name" value="PAS-assoc_C"/>
</dbReference>
<dbReference type="GO" id="GO:0005524">
    <property type="term" value="F:ATP binding"/>
    <property type="evidence" value="ECO:0007669"/>
    <property type="project" value="UniProtKB-KW"/>
</dbReference>
<evidence type="ECO:0000256" key="7">
    <source>
        <dbReference type="ARBA" id="ARBA00022741"/>
    </source>
</evidence>
<keyword evidence="12" id="KW-1133">Transmembrane helix</keyword>
<accession>A0A7Z7FER1</accession>
<dbReference type="InterPro" id="IPR003661">
    <property type="entry name" value="HisK_dim/P_dom"/>
</dbReference>
<dbReference type="GO" id="GO:0009927">
    <property type="term" value="F:histidine phosphotransfer kinase activity"/>
    <property type="evidence" value="ECO:0007669"/>
    <property type="project" value="TreeGrafter"/>
</dbReference>
<dbReference type="SUPFAM" id="SSF55785">
    <property type="entry name" value="PYP-like sensor domain (PAS domain)"/>
    <property type="match status" value="4"/>
</dbReference>
<keyword evidence="17" id="KW-1185">Reference proteome</keyword>
<dbReference type="FunFam" id="1.10.287.130:FF:000038">
    <property type="entry name" value="Sensory transduction histidine kinase"/>
    <property type="match status" value="1"/>
</dbReference>
<dbReference type="InterPro" id="IPR003018">
    <property type="entry name" value="GAF"/>
</dbReference>
<dbReference type="InterPro" id="IPR035965">
    <property type="entry name" value="PAS-like_dom_sf"/>
</dbReference>
<feature type="domain" description="PAC" evidence="15">
    <location>
        <begin position="463"/>
        <end position="514"/>
    </location>
</feature>
<dbReference type="InterPro" id="IPR004358">
    <property type="entry name" value="Sig_transdc_His_kin-like_C"/>
</dbReference>
<keyword evidence="5" id="KW-0597">Phosphoprotein</keyword>
<evidence type="ECO:0000256" key="8">
    <source>
        <dbReference type="ARBA" id="ARBA00022777"/>
    </source>
</evidence>
<dbReference type="PANTHER" id="PTHR43047:SF72">
    <property type="entry name" value="OSMOSENSING HISTIDINE PROTEIN KINASE SLN1"/>
    <property type="match status" value="1"/>
</dbReference>
<keyword evidence="10" id="KW-0902">Two-component regulatory system</keyword>
<dbReference type="PROSITE" id="PS50112">
    <property type="entry name" value="PAS"/>
    <property type="match status" value="4"/>
</dbReference>
<sequence>MKAMENHKTNKYLALKAALLYIFLAGLWILGSDTVLSWIITDPEIYIQFQTYKGMLFVITTGFLLFIYLNPKIGELSESRKNLLDTESLLKKRLDYELTTIECMRLLQESEDIERILPRILEKIHHTVNNSRTYIFRNEDDTELGLCMSQMYEEVSDGIEAQIDNAELQHLPYSEGAPTLLSILLSGENYAHIVEELEEPERSILKEQGILSVLIIPIFSGEELWGFIGFDDCIEERRWHEDDINLLRVVADGIGETILRKESERELIESEERFKALHNASFGGIVIHDNEIIIDVNQGFSDITGYSHEELIGMSNYSLIAEDSREIVRNNIRSGYEEPYEITMLRKDGTNYPARIQGKFIPYKGKYFRVAEIKDITEQKLSEKVLRESEQKQAAMIANISDVIAIADKKGVIRYKSANVQKWFGWEPDELIDMDLFDNVHPDDQKITKDFFMSILEKKGETISSNIRYQCKDGTFKWIEFTGRNLLDDPVIQGVLFNYHDITEKKKAEDALLESEKKFRTYIEKAPYGILIVDENQTFIEVNETVCILTGYSEEELIGMNMFSRVAPESHSEAMQGYHELVTKGFVSVELLINRKVGANFWMRVDAAKLSNTRFILFVGDITERKKAENALQESERKFRTYIENAPYGIFIVNENGNFKEVNETASILTGFSENELLSMNVYSRVDPECEERSIQSIHELETRGFSSVELLIRRKNETGMWMRIDSSRLSDGRHIMFANDITERKNAEYSLIEAKMLAEENSRMKSEFLANMSHELRTPLTAIIGFSDVLKNEIFGELNDKQKRHVQHINNGGKHLLDLINDILDLAKVEAGKMELNLEMLAVSDIIEDIRSSVSPMAAKKNIELKIISNIEAQEMSADKMKFKQIMLNLLSNAIKFTPENGKVLVTAKKKDGEITISVSDTGIGISKEMYESIFNPFMQVDSSNKREYGGTGLGLALVKQLVEMHGGKIWVESEEGKGSTFTFAIRDLDQNRT</sequence>
<dbReference type="Gene3D" id="1.10.287.130">
    <property type="match status" value="1"/>
</dbReference>
<dbReference type="SUPFAM" id="SSF55874">
    <property type="entry name" value="ATPase domain of HSP90 chaperone/DNA topoisomerase II/histidine kinase"/>
    <property type="match status" value="1"/>
</dbReference>
<dbReference type="InterPro" id="IPR036097">
    <property type="entry name" value="HisK_dim/P_sf"/>
</dbReference>
<evidence type="ECO:0000256" key="12">
    <source>
        <dbReference type="SAM" id="Phobius"/>
    </source>
</evidence>
<keyword evidence="12" id="KW-0812">Transmembrane</keyword>
<keyword evidence="7" id="KW-0547">Nucleotide-binding</keyword>
<dbReference type="InterPro" id="IPR029016">
    <property type="entry name" value="GAF-like_dom_sf"/>
</dbReference>
<evidence type="ECO:0000256" key="6">
    <source>
        <dbReference type="ARBA" id="ARBA00022679"/>
    </source>
</evidence>
<dbReference type="SMART" id="SM00065">
    <property type="entry name" value="GAF"/>
    <property type="match status" value="1"/>
</dbReference>
<dbReference type="Gene3D" id="3.30.450.40">
    <property type="match status" value="1"/>
</dbReference>
<feature type="domain" description="PAS" evidence="14">
    <location>
        <begin position="389"/>
        <end position="459"/>
    </location>
</feature>
<comment type="catalytic activity">
    <reaction evidence="1">
        <text>ATP + protein L-histidine = ADP + protein N-phospho-L-histidine.</text>
        <dbReference type="EC" id="2.7.13.3"/>
    </reaction>
</comment>
<evidence type="ECO:0000256" key="9">
    <source>
        <dbReference type="ARBA" id="ARBA00022840"/>
    </source>
</evidence>
<dbReference type="Pfam" id="PF02518">
    <property type="entry name" value="HATPase_c"/>
    <property type="match status" value="1"/>
</dbReference>
<dbReference type="CDD" id="cd16922">
    <property type="entry name" value="HATPase_EvgS-ArcB-TorS-like"/>
    <property type="match status" value="1"/>
</dbReference>
<dbReference type="InterPro" id="IPR005467">
    <property type="entry name" value="His_kinase_dom"/>
</dbReference>
<dbReference type="SMART" id="SM00387">
    <property type="entry name" value="HATPase_c"/>
    <property type="match status" value="1"/>
</dbReference>
<name>A0A7Z7FER1_9EURY</name>
<dbReference type="Gene3D" id="3.30.450.20">
    <property type="entry name" value="PAS domain"/>
    <property type="match status" value="4"/>
</dbReference>
<dbReference type="InterPro" id="IPR013767">
    <property type="entry name" value="PAS_fold"/>
</dbReference>
<evidence type="ECO:0000256" key="4">
    <source>
        <dbReference type="ARBA" id="ARBA00022475"/>
    </source>
</evidence>
<dbReference type="EMBL" id="FNCA01000005">
    <property type="protein sequence ID" value="SDF95315.1"/>
    <property type="molecule type" value="Genomic_DNA"/>
</dbReference>
<dbReference type="Pfam" id="PF00989">
    <property type="entry name" value="PAS"/>
    <property type="match status" value="3"/>
</dbReference>
<dbReference type="Proteomes" id="UP000199259">
    <property type="component" value="Unassembled WGS sequence"/>
</dbReference>
<keyword evidence="6" id="KW-0808">Transferase</keyword>
<dbReference type="PANTHER" id="PTHR43047">
    <property type="entry name" value="TWO-COMPONENT HISTIDINE PROTEIN KINASE"/>
    <property type="match status" value="1"/>
</dbReference>
<keyword evidence="9" id="KW-0067">ATP-binding</keyword>
<dbReference type="EC" id="2.7.13.3" evidence="3"/>